<reference evidence="2" key="1">
    <citation type="journal article" date="2014" name="Int. J. Syst. Evol. Microbiol.">
        <title>Complete genome sequence of Corynebacterium casei LMG S-19264T (=DSM 44701T), isolated from a smear-ripened cheese.</title>
        <authorList>
            <consortium name="US DOE Joint Genome Institute (JGI-PGF)"/>
            <person name="Walter F."/>
            <person name="Albersmeier A."/>
            <person name="Kalinowski J."/>
            <person name="Ruckert C."/>
        </authorList>
    </citation>
    <scope>NUCLEOTIDE SEQUENCE</scope>
    <source>
        <strain evidence="2">CGMCC 1.15725</strain>
    </source>
</reference>
<sequence length="159" mass="16858">MRLGRSNTLAWAAACVLLAAVIGAEWQTFGREPASPEPSRTTSPSAAPAPPSAATSLGPLEAYAAVTQRPLFSQSRRPPASGDAALSAVEQHFKLTGILTSGPERIALVRPENDRKLLRVHEGETLGGWTVRSIASDRLVLTGSEGEAVLLLRDKPARR</sequence>
<evidence type="ECO:0008006" key="4">
    <source>
        <dbReference type="Google" id="ProtNLM"/>
    </source>
</evidence>
<feature type="compositionally biased region" description="Low complexity" evidence="1">
    <location>
        <begin position="37"/>
        <end position="56"/>
    </location>
</feature>
<dbReference type="RefSeq" id="WP_189050659.1">
    <property type="nucleotide sequence ID" value="NZ_BMJQ01000014.1"/>
</dbReference>
<dbReference type="AlphaFoldDB" id="A0A8J3E5Z4"/>
<dbReference type="Proteomes" id="UP000646365">
    <property type="component" value="Unassembled WGS sequence"/>
</dbReference>
<proteinExistence type="predicted"/>
<organism evidence="2 3">
    <name type="scientific">Aliidongia dinghuensis</name>
    <dbReference type="NCBI Taxonomy" id="1867774"/>
    <lineage>
        <taxon>Bacteria</taxon>
        <taxon>Pseudomonadati</taxon>
        <taxon>Pseudomonadota</taxon>
        <taxon>Alphaproteobacteria</taxon>
        <taxon>Rhodospirillales</taxon>
        <taxon>Dongiaceae</taxon>
        <taxon>Aliidongia</taxon>
    </lineage>
</organism>
<feature type="region of interest" description="Disordered" evidence="1">
    <location>
        <begin position="30"/>
        <end position="58"/>
    </location>
</feature>
<evidence type="ECO:0000256" key="1">
    <source>
        <dbReference type="SAM" id="MobiDB-lite"/>
    </source>
</evidence>
<reference evidence="2" key="2">
    <citation type="submission" date="2020-09" db="EMBL/GenBank/DDBJ databases">
        <authorList>
            <person name="Sun Q."/>
            <person name="Zhou Y."/>
        </authorList>
    </citation>
    <scope>NUCLEOTIDE SEQUENCE</scope>
    <source>
        <strain evidence="2">CGMCC 1.15725</strain>
    </source>
</reference>
<accession>A0A8J3E5Z4</accession>
<name>A0A8J3E5Z4_9PROT</name>
<keyword evidence="3" id="KW-1185">Reference proteome</keyword>
<evidence type="ECO:0000313" key="2">
    <source>
        <dbReference type="EMBL" id="GGF36513.1"/>
    </source>
</evidence>
<comment type="caution">
    <text evidence="2">The sequence shown here is derived from an EMBL/GenBank/DDBJ whole genome shotgun (WGS) entry which is preliminary data.</text>
</comment>
<dbReference type="EMBL" id="BMJQ01000014">
    <property type="protein sequence ID" value="GGF36513.1"/>
    <property type="molecule type" value="Genomic_DNA"/>
</dbReference>
<protein>
    <recommendedName>
        <fullName evidence="4">Type II secretion system protein GspC N-terminal domain-containing protein</fullName>
    </recommendedName>
</protein>
<gene>
    <name evidence="2" type="ORF">GCM10011611_48740</name>
</gene>
<evidence type="ECO:0000313" key="3">
    <source>
        <dbReference type="Proteomes" id="UP000646365"/>
    </source>
</evidence>